<gene>
    <name evidence="3" type="ORF">KI387_013503</name>
</gene>
<evidence type="ECO:0000256" key="2">
    <source>
        <dbReference type="SAM" id="Phobius"/>
    </source>
</evidence>
<evidence type="ECO:0000313" key="4">
    <source>
        <dbReference type="Proteomes" id="UP000824469"/>
    </source>
</evidence>
<dbReference type="EMBL" id="JAHRHJ020000009">
    <property type="protein sequence ID" value="KAH9301920.1"/>
    <property type="molecule type" value="Genomic_DNA"/>
</dbReference>
<proteinExistence type="predicted"/>
<sequence>MYSYKQNNNEKCNGESELDWDDPCIGGASPPFFYPSYYLHTPTAAPLNSSAISRHTCSKNSFHVYHDRKMYYKGRVPNEEEEEEEEDEEADDDDDDEISFYSGVRGYYENNTWICICFQVILWLLVSVGIFIVLFSIATRPGSPQLTVKRIELNEFRVAEGSDKSGVPTKVFSCSCNVSLDLDNHSQFFGVHLHPAHITMSFAELTIATGH</sequence>
<feature type="compositionally biased region" description="Acidic residues" evidence="1">
    <location>
        <begin position="79"/>
        <end position="97"/>
    </location>
</feature>
<accession>A0AA38CJM1</accession>
<keyword evidence="4" id="KW-1185">Reference proteome</keyword>
<keyword evidence="2" id="KW-1133">Transmembrane helix</keyword>
<comment type="caution">
    <text evidence="3">The sequence shown here is derived from an EMBL/GenBank/DDBJ whole genome shotgun (WGS) entry which is preliminary data.</text>
</comment>
<organism evidence="3 4">
    <name type="scientific">Taxus chinensis</name>
    <name type="common">Chinese yew</name>
    <name type="synonym">Taxus wallichiana var. chinensis</name>
    <dbReference type="NCBI Taxonomy" id="29808"/>
    <lineage>
        <taxon>Eukaryota</taxon>
        <taxon>Viridiplantae</taxon>
        <taxon>Streptophyta</taxon>
        <taxon>Embryophyta</taxon>
        <taxon>Tracheophyta</taxon>
        <taxon>Spermatophyta</taxon>
        <taxon>Pinopsida</taxon>
        <taxon>Pinidae</taxon>
        <taxon>Conifers II</taxon>
        <taxon>Cupressales</taxon>
        <taxon>Taxaceae</taxon>
        <taxon>Taxus</taxon>
    </lineage>
</organism>
<protein>
    <submittedName>
        <fullName evidence="3">Uncharacterized protein</fullName>
    </submittedName>
</protein>
<reference evidence="3 4" key="1">
    <citation type="journal article" date="2021" name="Nat. Plants">
        <title>The Taxus genome provides insights into paclitaxel biosynthesis.</title>
        <authorList>
            <person name="Xiong X."/>
            <person name="Gou J."/>
            <person name="Liao Q."/>
            <person name="Li Y."/>
            <person name="Zhou Q."/>
            <person name="Bi G."/>
            <person name="Li C."/>
            <person name="Du R."/>
            <person name="Wang X."/>
            <person name="Sun T."/>
            <person name="Guo L."/>
            <person name="Liang H."/>
            <person name="Lu P."/>
            <person name="Wu Y."/>
            <person name="Zhang Z."/>
            <person name="Ro D.K."/>
            <person name="Shang Y."/>
            <person name="Huang S."/>
            <person name="Yan J."/>
        </authorList>
    </citation>
    <scope>NUCLEOTIDE SEQUENCE [LARGE SCALE GENOMIC DNA]</scope>
    <source>
        <strain evidence="3">Ta-2019</strain>
    </source>
</reference>
<dbReference type="InterPro" id="IPR055276">
    <property type="entry name" value="NHL41-like"/>
</dbReference>
<evidence type="ECO:0000256" key="1">
    <source>
        <dbReference type="SAM" id="MobiDB-lite"/>
    </source>
</evidence>
<dbReference type="OMA" id="NTWICIC"/>
<keyword evidence="2" id="KW-0472">Membrane</keyword>
<feature type="region of interest" description="Disordered" evidence="1">
    <location>
        <begin position="74"/>
        <end position="97"/>
    </location>
</feature>
<dbReference type="PANTHER" id="PTHR48436:SF1">
    <property type="entry name" value="2, PUTATIVE-RELATED"/>
    <property type="match status" value="1"/>
</dbReference>
<feature type="transmembrane region" description="Helical" evidence="2">
    <location>
        <begin position="120"/>
        <end position="139"/>
    </location>
</feature>
<name>A0AA38CJM1_TAXCH</name>
<evidence type="ECO:0000313" key="3">
    <source>
        <dbReference type="EMBL" id="KAH9301920.1"/>
    </source>
</evidence>
<feature type="non-terminal residue" evidence="3">
    <location>
        <position position="1"/>
    </location>
</feature>
<dbReference type="Proteomes" id="UP000824469">
    <property type="component" value="Unassembled WGS sequence"/>
</dbReference>
<keyword evidence="2" id="KW-0812">Transmembrane</keyword>
<dbReference type="PANTHER" id="PTHR48436">
    <property type="entry name" value="2, PUTATIVE-RELATED"/>
    <property type="match status" value="1"/>
</dbReference>
<dbReference type="AlphaFoldDB" id="A0AA38CJM1"/>